<dbReference type="Pfam" id="PF20150">
    <property type="entry name" value="2EXR"/>
    <property type="match status" value="1"/>
</dbReference>
<keyword evidence="3" id="KW-1185">Reference proteome</keyword>
<dbReference type="PANTHER" id="PTHR35910">
    <property type="entry name" value="2EXR DOMAIN-CONTAINING PROTEIN"/>
    <property type="match status" value="1"/>
</dbReference>
<organism evidence="2 3">
    <name type="scientific">Botrytis paeoniae</name>
    <dbReference type="NCBI Taxonomy" id="278948"/>
    <lineage>
        <taxon>Eukaryota</taxon>
        <taxon>Fungi</taxon>
        <taxon>Dikarya</taxon>
        <taxon>Ascomycota</taxon>
        <taxon>Pezizomycotina</taxon>
        <taxon>Leotiomycetes</taxon>
        <taxon>Helotiales</taxon>
        <taxon>Sclerotiniaceae</taxon>
        <taxon>Botrytis</taxon>
    </lineage>
</organism>
<name>A0A4Z1G5H2_9HELO</name>
<dbReference type="PANTHER" id="PTHR35910:SF6">
    <property type="entry name" value="2EXR DOMAIN-CONTAINING PROTEIN"/>
    <property type="match status" value="1"/>
</dbReference>
<sequence>MKMNTLSKRFSRFRSDMMQDLKTKHIEVAPPSPPYIDEFEYQVESFGNVPQAPPSPALSFEELSPKNDRVARNDRSNIAATTFTCFGNLPTEIRLLIWGMACKQQRRVDVEFDAKLNHFYQFGPPLFKSSTPAPDVLYACKESREKALKHYSLCFRQDIYECEKRQAKIWCNFDTDIIRLTPDGWGRRVHDGFLRQLATTNGISRAFNICNFSNYNPGCLVQDETATFSWTNIFDAIDSHIYLGYELQDIVLYYDAEDKSEQASEQALEQADRSEFVELDWTAMDSESQKTKMLQCVQRDLLKKMPSYCPPWEHRSFTQTDDDSVPRGNAVWELLQSKVKLMELKVNH</sequence>
<dbReference type="EMBL" id="PQXI01000004">
    <property type="protein sequence ID" value="TGO30682.1"/>
    <property type="molecule type" value="Genomic_DNA"/>
</dbReference>
<accession>A0A4Z1G5H2</accession>
<dbReference type="InterPro" id="IPR045518">
    <property type="entry name" value="2EXR"/>
</dbReference>
<evidence type="ECO:0000313" key="3">
    <source>
        <dbReference type="Proteomes" id="UP000297910"/>
    </source>
</evidence>
<evidence type="ECO:0000259" key="1">
    <source>
        <dbReference type="Pfam" id="PF20150"/>
    </source>
</evidence>
<reference evidence="2 3" key="1">
    <citation type="submission" date="2017-12" db="EMBL/GenBank/DDBJ databases">
        <title>Comparative genomics of Botrytis spp.</title>
        <authorList>
            <person name="Valero-Jimenez C.A."/>
            <person name="Tapia P."/>
            <person name="Veloso J."/>
            <person name="Silva-Moreno E."/>
            <person name="Staats M."/>
            <person name="Valdes J.H."/>
            <person name="Van Kan J.A.L."/>
        </authorList>
    </citation>
    <scope>NUCLEOTIDE SEQUENCE [LARGE SCALE GENOMIC DNA]</scope>
    <source>
        <strain evidence="2 3">Bp0003</strain>
    </source>
</reference>
<dbReference type="AlphaFoldDB" id="A0A4Z1G5H2"/>
<comment type="caution">
    <text evidence="2">The sequence shown here is derived from an EMBL/GenBank/DDBJ whole genome shotgun (WGS) entry which is preliminary data.</text>
</comment>
<dbReference type="Proteomes" id="UP000297910">
    <property type="component" value="Unassembled WGS sequence"/>
</dbReference>
<evidence type="ECO:0000313" key="2">
    <source>
        <dbReference type="EMBL" id="TGO30682.1"/>
    </source>
</evidence>
<protein>
    <recommendedName>
        <fullName evidence="1">2EXR domain-containing protein</fullName>
    </recommendedName>
</protein>
<gene>
    <name evidence="2" type="ORF">BPAE_0004g01410</name>
</gene>
<feature type="domain" description="2EXR" evidence="1">
    <location>
        <begin position="83"/>
        <end position="178"/>
    </location>
</feature>
<proteinExistence type="predicted"/>